<comment type="caution">
    <text evidence="1">The sequence shown here is derived from an EMBL/GenBank/DDBJ whole genome shotgun (WGS) entry which is preliminary data.</text>
</comment>
<organism evidence="1 2">
    <name type="scientific">Trifolium pratense</name>
    <name type="common">Red clover</name>
    <dbReference type="NCBI Taxonomy" id="57577"/>
    <lineage>
        <taxon>Eukaryota</taxon>
        <taxon>Viridiplantae</taxon>
        <taxon>Streptophyta</taxon>
        <taxon>Embryophyta</taxon>
        <taxon>Tracheophyta</taxon>
        <taxon>Spermatophyta</taxon>
        <taxon>Magnoliopsida</taxon>
        <taxon>eudicotyledons</taxon>
        <taxon>Gunneridae</taxon>
        <taxon>Pentapetalae</taxon>
        <taxon>rosids</taxon>
        <taxon>fabids</taxon>
        <taxon>Fabales</taxon>
        <taxon>Fabaceae</taxon>
        <taxon>Papilionoideae</taxon>
        <taxon>50 kb inversion clade</taxon>
        <taxon>NPAAA clade</taxon>
        <taxon>Hologalegina</taxon>
        <taxon>IRL clade</taxon>
        <taxon>Trifolieae</taxon>
        <taxon>Trifolium</taxon>
    </lineage>
</organism>
<protein>
    <submittedName>
        <fullName evidence="1">Uncharacterized protein</fullName>
    </submittedName>
</protein>
<reference evidence="1" key="1">
    <citation type="submission" date="2023-10" db="EMBL/GenBank/DDBJ databases">
        <authorList>
            <person name="Rodriguez Cubillos JULIANA M."/>
            <person name="De Vega J."/>
        </authorList>
    </citation>
    <scope>NUCLEOTIDE SEQUENCE</scope>
</reference>
<accession>A0ACB0I8L3</accession>
<keyword evidence="2" id="KW-1185">Reference proteome</keyword>
<dbReference type="EMBL" id="CASHSV030000001">
    <property type="protein sequence ID" value="CAJ2628499.1"/>
    <property type="molecule type" value="Genomic_DNA"/>
</dbReference>
<name>A0ACB0I8L3_TRIPR</name>
<proteinExistence type="predicted"/>
<evidence type="ECO:0000313" key="2">
    <source>
        <dbReference type="Proteomes" id="UP001177021"/>
    </source>
</evidence>
<dbReference type="Proteomes" id="UP001177021">
    <property type="component" value="Unassembled WGS sequence"/>
</dbReference>
<gene>
    <name evidence="1" type="ORF">MILVUS5_LOCUS714</name>
</gene>
<evidence type="ECO:0000313" key="1">
    <source>
        <dbReference type="EMBL" id="CAJ2628499.1"/>
    </source>
</evidence>
<sequence>MQRDNLGHKNKLQQPFNFSLLLMLGMLGFIVREALPSLYCLSYEPPIRVFSWILLEHFSLPREGLSSSLCSILHVSTSFTSIEHPRVLSPTSTVIAPKLVGRSPPEPPPSTGVWNDILFSDLIVVAITNLCLLSTKNLDSIFGMNLANFKITYSRFVFAEVKKMICN</sequence>